<accession>A0A1G4QHJ1</accession>
<organism evidence="2 3">
    <name type="scientific">Asticcacaulis taihuensis</name>
    <dbReference type="NCBI Taxonomy" id="260084"/>
    <lineage>
        <taxon>Bacteria</taxon>
        <taxon>Pseudomonadati</taxon>
        <taxon>Pseudomonadota</taxon>
        <taxon>Alphaproteobacteria</taxon>
        <taxon>Caulobacterales</taxon>
        <taxon>Caulobacteraceae</taxon>
        <taxon>Asticcacaulis</taxon>
    </lineage>
</organism>
<protein>
    <submittedName>
        <fullName evidence="2">Uncharacterized membrane protein YsdA, DUF1294 family</fullName>
    </submittedName>
</protein>
<keyword evidence="1" id="KW-1133">Transmembrane helix</keyword>
<evidence type="ECO:0000313" key="2">
    <source>
        <dbReference type="EMBL" id="SCW43982.1"/>
    </source>
</evidence>
<name>A0A1G4QHJ1_9CAUL</name>
<dbReference type="Proteomes" id="UP000199150">
    <property type="component" value="Unassembled WGS sequence"/>
</dbReference>
<feature type="transmembrane region" description="Helical" evidence="1">
    <location>
        <begin position="42"/>
        <end position="61"/>
    </location>
</feature>
<keyword evidence="1" id="KW-0472">Membrane</keyword>
<feature type="transmembrane region" description="Helical" evidence="1">
    <location>
        <begin position="6"/>
        <end position="22"/>
    </location>
</feature>
<dbReference type="OrthoDB" id="72963at2"/>
<evidence type="ECO:0000256" key="1">
    <source>
        <dbReference type="SAM" id="Phobius"/>
    </source>
</evidence>
<dbReference type="EMBL" id="FMTS01000001">
    <property type="protein sequence ID" value="SCW43982.1"/>
    <property type="molecule type" value="Genomic_DNA"/>
</dbReference>
<keyword evidence="1" id="KW-0812">Transmembrane</keyword>
<dbReference type="Pfam" id="PF06961">
    <property type="entry name" value="DUF1294"/>
    <property type="match status" value="1"/>
</dbReference>
<feature type="transmembrane region" description="Helical" evidence="1">
    <location>
        <begin position="73"/>
        <end position="92"/>
    </location>
</feature>
<keyword evidence="3" id="KW-1185">Reference proteome</keyword>
<evidence type="ECO:0000313" key="3">
    <source>
        <dbReference type="Proteomes" id="UP000199150"/>
    </source>
</evidence>
<dbReference type="AlphaFoldDB" id="A0A1G4QHJ1"/>
<gene>
    <name evidence="2" type="ORF">SAMN02927928_1243</name>
</gene>
<proteinExistence type="predicted"/>
<reference evidence="3" key="1">
    <citation type="submission" date="2016-10" db="EMBL/GenBank/DDBJ databases">
        <authorList>
            <person name="Varghese N."/>
            <person name="Submissions S."/>
        </authorList>
    </citation>
    <scope>NUCLEOTIDE SEQUENCE [LARGE SCALE GENOMIC DNA]</scope>
    <source>
        <strain evidence="3">CGMCC 1.3431</strain>
    </source>
</reference>
<dbReference type="InterPro" id="IPR010718">
    <property type="entry name" value="DUF1294"/>
</dbReference>
<dbReference type="STRING" id="260084.SAMN02927928_1243"/>
<sequence length="95" mass="10875">MPFWPALLLYGALINLVTWHAWRLDKRNAVTREKRSSERTLLTLCWLGGWPGAVIGTQVFRHKSSKKAFIHKVYLAAGFQATLLCATLLLLWRPV</sequence>